<reference evidence="2" key="1">
    <citation type="journal article" date="2020" name="Stud. Mycol.">
        <title>101 Dothideomycetes genomes: a test case for predicting lifestyles and emergence of pathogens.</title>
        <authorList>
            <person name="Haridas S."/>
            <person name="Albert R."/>
            <person name="Binder M."/>
            <person name="Bloem J."/>
            <person name="Labutti K."/>
            <person name="Salamov A."/>
            <person name="Andreopoulos B."/>
            <person name="Baker S."/>
            <person name="Barry K."/>
            <person name="Bills G."/>
            <person name="Bluhm B."/>
            <person name="Cannon C."/>
            <person name="Castanera R."/>
            <person name="Culley D."/>
            <person name="Daum C."/>
            <person name="Ezra D."/>
            <person name="Gonzalez J."/>
            <person name="Henrissat B."/>
            <person name="Kuo A."/>
            <person name="Liang C."/>
            <person name="Lipzen A."/>
            <person name="Lutzoni F."/>
            <person name="Magnuson J."/>
            <person name="Mondo S."/>
            <person name="Nolan M."/>
            <person name="Ohm R."/>
            <person name="Pangilinan J."/>
            <person name="Park H.-J."/>
            <person name="Ramirez L."/>
            <person name="Alfaro M."/>
            <person name="Sun H."/>
            <person name="Tritt A."/>
            <person name="Yoshinaga Y."/>
            <person name="Zwiers L.-H."/>
            <person name="Turgeon B."/>
            <person name="Goodwin S."/>
            <person name="Spatafora J."/>
            <person name="Crous P."/>
            <person name="Grigoriev I."/>
        </authorList>
    </citation>
    <scope>NUCLEOTIDE SEQUENCE</scope>
    <source>
        <strain evidence="2">CBS 109.77</strain>
    </source>
</reference>
<feature type="compositionally biased region" description="Low complexity" evidence="1">
    <location>
        <begin position="239"/>
        <end position="248"/>
    </location>
</feature>
<dbReference type="OrthoDB" id="4463286at2759"/>
<feature type="region of interest" description="Disordered" evidence="1">
    <location>
        <begin position="373"/>
        <end position="420"/>
    </location>
</feature>
<name>A0A6A6X7E5_9PLEO</name>
<evidence type="ECO:0000256" key="1">
    <source>
        <dbReference type="SAM" id="MobiDB-lite"/>
    </source>
</evidence>
<dbReference type="AlphaFoldDB" id="A0A6A6X7E5"/>
<accession>A0A6A6X7E5</accession>
<feature type="compositionally biased region" description="Polar residues" evidence="1">
    <location>
        <begin position="259"/>
        <end position="268"/>
    </location>
</feature>
<feature type="compositionally biased region" description="Polar residues" evidence="1">
    <location>
        <begin position="217"/>
        <end position="238"/>
    </location>
</feature>
<evidence type="ECO:0000313" key="3">
    <source>
        <dbReference type="Proteomes" id="UP000799757"/>
    </source>
</evidence>
<feature type="region of interest" description="Disordered" evidence="1">
    <location>
        <begin position="217"/>
        <end position="308"/>
    </location>
</feature>
<dbReference type="Proteomes" id="UP000799757">
    <property type="component" value="Unassembled WGS sequence"/>
</dbReference>
<feature type="compositionally biased region" description="Basic and acidic residues" evidence="1">
    <location>
        <begin position="618"/>
        <end position="631"/>
    </location>
</feature>
<protein>
    <submittedName>
        <fullName evidence="2">Uncharacterized protein</fullName>
    </submittedName>
</protein>
<gene>
    <name evidence="2" type="ORF">K505DRAFT_339066</name>
</gene>
<sequence length="646" mass="70079">MCGRGRPVWARSNPKCIAGAGSCDGLRRRETRAHGPAGGSGSARGDWAGADIGRLRWQLSGAECEYAVLLLSMSLASTALVPQSLVPSPLSPLPMAQPAQHRSLLAPSINPRSTLHGLTSSSPPILLPLLAPRAAQLPRPPFALSPPPEPHCCARRRSPPARLRPRLLLHRLQSYLAEPSFDTTMSTAVAAPVSAAHAPSVLDAVGSSRTYAAIAPSTSSPHVVTPNSKSSKLVTENASPTSSSDSSSHQLRAEGKRSPLSQDGLSNRKSARRARGPPAPRIVVKKEPSSPDLTTSRHRPRRLDLSTNHTIVHSSGALTARPAPMSSKDSATIMQDVGLACLSPGFHTQDPTMREQLQRSIDVRERQRQIIEQRQKHGGKGPQDDDSARPDANPFQRSMDTPTSSRRKRPPPGLTIAPPSHQQFANERVIQSAPINQSFTGLRNLPPSRHVANGPSNLSQTSHIHHVPAQQTNNRLPPISDVFPEPLGAPRSHYNNNSPGNSSHSNHQPPLPSPGFAQHHQQGPQSARPREYKSAEEAVHSLSGGREDLLPRIVHYGGHQPPTPPSPMPNKNASQPYPQNMDLHRSGSSRRRGRDEYERDMGTPPLGRQQPRVGPFGEGRDTPETQRKKKDEFIQLCARAWDLFHS</sequence>
<feature type="region of interest" description="Disordered" evidence="1">
    <location>
        <begin position="438"/>
        <end position="631"/>
    </location>
</feature>
<dbReference type="EMBL" id="MU001990">
    <property type="protein sequence ID" value="KAF2792023.1"/>
    <property type="molecule type" value="Genomic_DNA"/>
</dbReference>
<keyword evidence="3" id="KW-1185">Reference proteome</keyword>
<proteinExistence type="predicted"/>
<evidence type="ECO:0000313" key="2">
    <source>
        <dbReference type="EMBL" id="KAF2792023.1"/>
    </source>
</evidence>
<feature type="compositionally biased region" description="Basic and acidic residues" evidence="1">
    <location>
        <begin position="528"/>
        <end position="550"/>
    </location>
</feature>
<organism evidence="2 3">
    <name type="scientific">Melanomma pulvis-pyrius CBS 109.77</name>
    <dbReference type="NCBI Taxonomy" id="1314802"/>
    <lineage>
        <taxon>Eukaryota</taxon>
        <taxon>Fungi</taxon>
        <taxon>Dikarya</taxon>
        <taxon>Ascomycota</taxon>
        <taxon>Pezizomycotina</taxon>
        <taxon>Dothideomycetes</taxon>
        <taxon>Pleosporomycetidae</taxon>
        <taxon>Pleosporales</taxon>
        <taxon>Melanommataceae</taxon>
        <taxon>Melanomma</taxon>
    </lineage>
</organism>
<feature type="compositionally biased region" description="Low complexity" evidence="1">
    <location>
        <begin position="492"/>
        <end position="508"/>
    </location>
</feature>